<proteinExistence type="predicted"/>
<organism evidence="1 2">
    <name type="scientific">Paramuricea clavata</name>
    <name type="common">Red gorgonian</name>
    <name type="synonym">Violescent sea-whip</name>
    <dbReference type="NCBI Taxonomy" id="317549"/>
    <lineage>
        <taxon>Eukaryota</taxon>
        <taxon>Metazoa</taxon>
        <taxon>Cnidaria</taxon>
        <taxon>Anthozoa</taxon>
        <taxon>Octocorallia</taxon>
        <taxon>Malacalcyonacea</taxon>
        <taxon>Plexauridae</taxon>
        <taxon>Paramuricea</taxon>
    </lineage>
</organism>
<sequence length="60" mass="7013">MQVLQKVQEHQASGILVIPYWPTQIWWPKAMNMIVQQPIVLPKSKELLFLPNQPNKIYGT</sequence>
<name>A0A7D9M1C9_PARCT</name>
<dbReference type="Proteomes" id="UP001152795">
    <property type="component" value="Unassembled WGS sequence"/>
</dbReference>
<dbReference type="AlphaFoldDB" id="A0A7D9M1C9"/>
<dbReference type="OrthoDB" id="6143858at2759"/>
<dbReference type="EMBL" id="CACRXK020029751">
    <property type="protein sequence ID" value="CAB4042241.1"/>
    <property type="molecule type" value="Genomic_DNA"/>
</dbReference>
<reference evidence="1" key="1">
    <citation type="submission" date="2020-04" db="EMBL/GenBank/DDBJ databases">
        <authorList>
            <person name="Alioto T."/>
            <person name="Alioto T."/>
            <person name="Gomez Garrido J."/>
        </authorList>
    </citation>
    <scope>NUCLEOTIDE SEQUENCE</scope>
    <source>
        <strain evidence="1">A484AB</strain>
    </source>
</reference>
<evidence type="ECO:0000313" key="2">
    <source>
        <dbReference type="Proteomes" id="UP001152795"/>
    </source>
</evidence>
<comment type="caution">
    <text evidence="1">The sequence shown here is derived from an EMBL/GenBank/DDBJ whole genome shotgun (WGS) entry which is preliminary data.</text>
</comment>
<evidence type="ECO:0000313" key="1">
    <source>
        <dbReference type="EMBL" id="CAB4042241.1"/>
    </source>
</evidence>
<keyword evidence="2" id="KW-1185">Reference proteome</keyword>
<accession>A0A7D9M1C9</accession>
<protein>
    <submittedName>
        <fullName evidence="1">Uncharacterized protein</fullName>
    </submittedName>
</protein>
<gene>
    <name evidence="1" type="ORF">PACLA_8A015535</name>
</gene>